<gene>
    <name evidence="3" type="ORF">MBM_02259</name>
</gene>
<dbReference type="EMBL" id="JH921431">
    <property type="protein sequence ID" value="EKD19022.1"/>
    <property type="molecule type" value="Genomic_DNA"/>
</dbReference>
<feature type="compositionally biased region" description="Basic and acidic residues" evidence="1">
    <location>
        <begin position="655"/>
        <end position="668"/>
    </location>
</feature>
<dbReference type="eggNOG" id="ENOG502SD2N">
    <property type="taxonomic scope" value="Eukaryota"/>
</dbReference>
<dbReference type="Proteomes" id="UP000006753">
    <property type="component" value="Unassembled WGS sequence"/>
</dbReference>
<organism evidence="3 4">
    <name type="scientific">Marssonina brunnea f. sp. multigermtubi (strain MB_m1)</name>
    <name type="common">Marssonina leaf spot fungus</name>
    <dbReference type="NCBI Taxonomy" id="1072389"/>
    <lineage>
        <taxon>Eukaryota</taxon>
        <taxon>Fungi</taxon>
        <taxon>Dikarya</taxon>
        <taxon>Ascomycota</taxon>
        <taxon>Pezizomycotina</taxon>
        <taxon>Leotiomycetes</taxon>
        <taxon>Helotiales</taxon>
        <taxon>Drepanopezizaceae</taxon>
        <taxon>Drepanopeziza</taxon>
    </lineage>
</organism>
<dbReference type="OMA" id="ASEWHFK"/>
<dbReference type="InParanoid" id="K1X1Z3"/>
<feature type="region of interest" description="Disordered" evidence="1">
    <location>
        <begin position="1041"/>
        <end position="1075"/>
    </location>
</feature>
<dbReference type="Pfam" id="PF25482">
    <property type="entry name" value="DUF7905"/>
    <property type="match status" value="1"/>
</dbReference>
<feature type="domain" description="DUF7905" evidence="2">
    <location>
        <begin position="720"/>
        <end position="1019"/>
    </location>
</feature>
<dbReference type="KEGG" id="mbe:MBM_02259"/>
<dbReference type="AlphaFoldDB" id="K1X1Z3"/>
<dbReference type="HOGENOM" id="CLU_004458_0_0_1"/>
<feature type="compositionally biased region" description="Basic and acidic residues" evidence="1">
    <location>
        <begin position="364"/>
        <end position="380"/>
    </location>
</feature>
<evidence type="ECO:0000259" key="2">
    <source>
        <dbReference type="Pfam" id="PF25482"/>
    </source>
</evidence>
<feature type="compositionally biased region" description="Polar residues" evidence="1">
    <location>
        <begin position="499"/>
        <end position="514"/>
    </location>
</feature>
<accession>K1X1Z3</accession>
<dbReference type="RefSeq" id="XP_007290148.1">
    <property type="nucleotide sequence ID" value="XM_007290086.1"/>
</dbReference>
<dbReference type="STRING" id="1072389.K1X1Z3"/>
<reference evidence="3 4" key="1">
    <citation type="journal article" date="2012" name="BMC Genomics">
        <title>Sequencing the genome of Marssonina brunnea reveals fungus-poplar co-evolution.</title>
        <authorList>
            <person name="Zhu S."/>
            <person name="Cao Y.-Z."/>
            <person name="Jiang C."/>
            <person name="Tan B.-Y."/>
            <person name="Wang Z."/>
            <person name="Feng S."/>
            <person name="Zhang L."/>
            <person name="Su X.-H."/>
            <person name="Brejova B."/>
            <person name="Vinar T."/>
            <person name="Xu M."/>
            <person name="Wang M.-X."/>
            <person name="Zhang S.-G."/>
            <person name="Huang M.-R."/>
            <person name="Wu R."/>
            <person name="Zhou Y."/>
        </authorList>
    </citation>
    <scope>NUCLEOTIDE SEQUENCE [LARGE SCALE GENOMIC DNA]</scope>
    <source>
        <strain evidence="3 4">MB_m1</strain>
    </source>
</reference>
<feature type="compositionally biased region" description="Polar residues" evidence="1">
    <location>
        <begin position="591"/>
        <end position="606"/>
    </location>
</feature>
<name>K1X1Z3_MARBU</name>
<protein>
    <recommendedName>
        <fullName evidence="2">DUF7905 domain-containing protein</fullName>
    </recommendedName>
</protein>
<feature type="region of interest" description="Disordered" evidence="1">
    <location>
        <begin position="364"/>
        <end position="387"/>
    </location>
</feature>
<feature type="compositionally biased region" description="Polar residues" evidence="1">
    <location>
        <begin position="548"/>
        <end position="577"/>
    </location>
</feature>
<feature type="compositionally biased region" description="Polar residues" evidence="1">
    <location>
        <begin position="521"/>
        <end position="530"/>
    </location>
</feature>
<evidence type="ECO:0000256" key="1">
    <source>
        <dbReference type="SAM" id="MobiDB-lite"/>
    </source>
</evidence>
<dbReference type="GeneID" id="18758194"/>
<sequence>MDQRSLTASVAKSTMSDPRIAMVIQKRQAISSTLFFASEYHFWPEGIELLRNRLEAEFAPLNLKMEIYYMWIDNDSGFRVHCGRGEVAIVSKIFLKVMHSVIREAVATARQLNNEGLDSDDDDDDGEEEYDEIAPLNSKLVERLVVWKSTQSGSVDTGSATSHVIKPNGEDIVDQSSGVSSSHFPEYLKCYKFRQTWLSPEPVDDILPDEDLAELCRLTSCDVEKDHDYDYVYIGGHDVSLVRLASKKLDVILKHFSNLQGIFVDHLFYIENHKNIKLALKYFVDVRWSFFETTLLDNLHVSFIGDSDYEKLTHGVTVRAAPYSPAKGSWVPDKKMRLVPIPAGVIYAGAFTIPFIYNCKGDPEDNPMRHHPTETTEAPHVDSLASPPRLNDVPAPSTKAEAVDQWTQHLPVTVLTTDIASHAPQFPQSPPNGSGTVLASGRGQITEENRLAWDSYKEYSPEKAAMGAYIEKFAIQRKAPSVLQGGFNRVFEARQRLSISDESSAQPTGTQQQPSAPPGIQATSLQSTPDASCKGAQVSRSLDPLNTLVGSSQNTGALPNNLTDQNTPTQLRQQQSAHGPRPAAAPGQAYPLQSTQSLGAGFQQTPFGPGPVNVPLPRNTRRGTHLLDDDFSVADIPEFPLVEPNSNRSASGGQHQKEAEESIRDSSGRKFHQTMYQRAPKPKINPYANRLDGPDPLPRSSKSPCRSETSNHDTALDIEEYVSNSFQELLKGLQGYRGGITIQVEMGRIITASWHPKHVSDNTHECSHEVEPLRSLLLNPTEYGPKVYFTDVLTMEPAEVEYLLSLKNRSGQNLWETQVSKWVANYEFIFIDRKDPGNPFMIEVNAETFATRIQSRRGVANIYVHGTKRLWDFRITAIVRGNTRVLNEKYGKLAAAIESSLYIPSGLTKPYLSWQLDISLLNRFSLEDLSVHRVCHYNSADRKSVMKLSEFQSLDINGGIPAGQSFMVFEASPGPKCAPIEKLNTWYTASVSNPELDAVLAQNQSLELGDEAGWTPEEIANLEALQSMYIPAIEMLTQMDGVGRSSHNGSDFRSRKPGPQTADVPAETKPDVFWW</sequence>
<feature type="region of interest" description="Disordered" evidence="1">
    <location>
        <begin position="640"/>
        <end position="712"/>
    </location>
</feature>
<dbReference type="OrthoDB" id="3439512at2759"/>
<dbReference type="InterPro" id="IPR057227">
    <property type="entry name" value="DUF7905"/>
</dbReference>
<evidence type="ECO:0000313" key="4">
    <source>
        <dbReference type="Proteomes" id="UP000006753"/>
    </source>
</evidence>
<feature type="region of interest" description="Disordered" evidence="1">
    <location>
        <begin position="499"/>
        <end position="624"/>
    </location>
</feature>
<keyword evidence="4" id="KW-1185">Reference proteome</keyword>
<proteinExistence type="predicted"/>
<feature type="compositionally biased region" description="Basic and acidic residues" evidence="1">
    <location>
        <begin position="1066"/>
        <end position="1075"/>
    </location>
</feature>
<evidence type="ECO:0000313" key="3">
    <source>
        <dbReference type="EMBL" id="EKD19022.1"/>
    </source>
</evidence>
<feature type="compositionally biased region" description="Polar residues" evidence="1">
    <location>
        <begin position="644"/>
        <end position="654"/>
    </location>
</feature>